<dbReference type="PANTHER" id="PTHR11728">
    <property type="entry name" value="GLYCEROL-3-PHOSPHATE DEHYDROGENASE"/>
    <property type="match status" value="1"/>
</dbReference>
<dbReference type="EC" id="1.1.1.8" evidence="10"/>
<feature type="coiled-coil region" evidence="11">
    <location>
        <begin position="1108"/>
        <end position="1135"/>
    </location>
</feature>
<evidence type="ECO:0000256" key="7">
    <source>
        <dbReference type="ARBA" id="ARBA00048683"/>
    </source>
</evidence>
<dbReference type="GO" id="GO:0042803">
    <property type="term" value="F:protein homodimerization activity"/>
    <property type="evidence" value="ECO:0007669"/>
    <property type="project" value="InterPro"/>
</dbReference>
<comment type="similarity">
    <text evidence="3 9">Belongs to the NAD-dependent glycerol-3-phosphate dehydrogenase family.</text>
</comment>
<feature type="compositionally biased region" description="Basic and acidic residues" evidence="12">
    <location>
        <begin position="803"/>
        <end position="816"/>
    </location>
</feature>
<evidence type="ECO:0000256" key="1">
    <source>
        <dbReference type="ARBA" id="ARBA00005189"/>
    </source>
</evidence>
<comment type="pathway">
    <text evidence="1">Lipid metabolism.</text>
</comment>
<feature type="region of interest" description="Disordered" evidence="12">
    <location>
        <begin position="1431"/>
        <end position="1450"/>
    </location>
</feature>
<evidence type="ECO:0000256" key="3">
    <source>
        <dbReference type="ARBA" id="ARBA00011009"/>
    </source>
</evidence>
<feature type="compositionally biased region" description="Basic and acidic residues" evidence="12">
    <location>
        <begin position="940"/>
        <end position="950"/>
    </location>
</feature>
<dbReference type="PRINTS" id="PR00077">
    <property type="entry name" value="GPDHDRGNASE"/>
</dbReference>
<evidence type="ECO:0000256" key="12">
    <source>
        <dbReference type="SAM" id="MobiDB-lite"/>
    </source>
</evidence>
<dbReference type="Pfam" id="PF02944">
    <property type="entry name" value="BESS"/>
    <property type="match status" value="1"/>
</dbReference>
<dbReference type="STRING" id="7266.A0A3B0K1P0"/>
<dbReference type="GO" id="GO:0005829">
    <property type="term" value="C:cytosol"/>
    <property type="evidence" value="ECO:0007669"/>
    <property type="project" value="TreeGrafter"/>
</dbReference>
<proteinExistence type="inferred from homology"/>
<feature type="compositionally biased region" description="Polar residues" evidence="12">
    <location>
        <begin position="897"/>
        <end position="907"/>
    </location>
</feature>
<reference evidence="15" key="1">
    <citation type="submission" date="2018-01" db="EMBL/GenBank/DDBJ databases">
        <authorList>
            <person name="Alioto T."/>
            <person name="Alioto T."/>
        </authorList>
    </citation>
    <scope>NUCLEOTIDE SEQUENCE [LARGE SCALE GENOMIC DNA]</scope>
</reference>
<organism evidence="14 15">
    <name type="scientific">Drosophila guanche</name>
    <name type="common">Fruit fly</name>
    <dbReference type="NCBI Taxonomy" id="7266"/>
    <lineage>
        <taxon>Eukaryota</taxon>
        <taxon>Metazoa</taxon>
        <taxon>Ecdysozoa</taxon>
        <taxon>Arthropoda</taxon>
        <taxon>Hexapoda</taxon>
        <taxon>Insecta</taxon>
        <taxon>Pterygota</taxon>
        <taxon>Neoptera</taxon>
        <taxon>Endopterygota</taxon>
        <taxon>Diptera</taxon>
        <taxon>Brachycera</taxon>
        <taxon>Muscomorpha</taxon>
        <taxon>Ephydroidea</taxon>
        <taxon>Drosophilidae</taxon>
        <taxon>Drosophila</taxon>
        <taxon>Sophophora</taxon>
    </lineage>
</organism>
<feature type="compositionally biased region" description="Basic and acidic residues" evidence="12">
    <location>
        <begin position="786"/>
        <end position="795"/>
    </location>
</feature>
<evidence type="ECO:0000256" key="10">
    <source>
        <dbReference type="RuleBase" id="RU361243"/>
    </source>
</evidence>
<dbReference type="PROSITE" id="PS00957">
    <property type="entry name" value="NAD_G3PDH"/>
    <property type="match status" value="1"/>
</dbReference>
<dbReference type="GO" id="GO:0046168">
    <property type="term" value="P:glycerol-3-phosphate catabolic process"/>
    <property type="evidence" value="ECO:0007669"/>
    <property type="project" value="UniProtKB-UniRule"/>
</dbReference>
<gene>
    <name evidence="14" type="ORF">DGUA_6G015983</name>
</gene>
<evidence type="ECO:0000313" key="14">
    <source>
        <dbReference type="EMBL" id="SPP88154.1"/>
    </source>
</evidence>
<comment type="subunit">
    <text evidence="4">Homodimer.</text>
</comment>
<dbReference type="Gene3D" id="1.10.1040.10">
    <property type="entry name" value="N-(1-d-carboxylethyl)-l-norvaline Dehydrogenase, domain 2"/>
    <property type="match status" value="1"/>
</dbReference>
<feature type="compositionally biased region" description="Acidic residues" evidence="12">
    <location>
        <begin position="930"/>
        <end position="939"/>
    </location>
</feature>
<feature type="compositionally biased region" description="Basic and acidic residues" evidence="12">
    <location>
        <begin position="1281"/>
        <end position="1294"/>
    </location>
</feature>
<feature type="compositionally biased region" description="Basic and acidic residues" evidence="12">
    <location>
        <begin position="958"/>
        <end position="977"/>
    </location>
</feature>
<feature type="compositionally biased region" description="Basic and acidic residues" evidence="12">
    <location>
        <begin position="738"/>
        <end position="760"/>
    </location>
</feature>
<dbReference type="GO" id="GO:0005975">
    <property type="term" value="P:carbohydrate metabolic process"/>
    <property type="evidence" value="ECO:0007669"/>
    <property type="project" value="InterPro"/>
</dbReference>
<dbReference type="OrthoDB" id="10263760at2759"/>
<dbReference type="GO" id="GO:0006650">
    <property type="term" value="P:glycerophospholipid metabolic process"/>
    <property type="evidence" value="ECO:0007669"/>
    <property type="project" value="UniProtKB-UniPathway"/>
</dbReference>
<dbReference type="InterPro" id="IPR004210">
    <property type="entry name" value="BESS_motif"/>
</dbReference>
<name>A0A3B0K1P0_DROGU</name>
<feature type="compositionally biased region" description="Basic and acidic residues" evidence="12">
    <location>
        <begin position="1249"/>
        <end position="1264"/>
    </location>
</feature>
<dbReference type="GO" id="GO:0003677">
    <property type="term" value="F:DNA binding"/>
    <property type="evidence" value="ECO:0007669"/>
    <property type="project" value="InterPro"/>
</dbReference>
<dbReference type="SUPFAM" id="SSF51735">
    <property type="entry name" value="NAD(P)-binding Rossmann-fold domains"/>
    <property type="match status" value="1"/>
</dbReference>
<comment type="pathway">
    <text evidence="2">Phospholipid metabolism; alpha-glycerophosphate cycle.</text>
</comment>
<feature type="compositionally biased region" description="Basic and acidic residues" evidence="12">
    <location>
        <begin position="1011"/>
        <end position="1022"/>
    </location>
</feature>
<evidence type="ECO:0000259" key="13">
    <source>
        <dbReference type="PROSITE" id="PS51031"/>
    </source>
</evidence>
<feature type="region of interest" description="Disordered" evidence="12">
    <location>
        <begin position="615"/>
        <end position="651"/>
    </location>
</feature>
<feature type="region of interest" description="Disordered" evidence="12">
    <location>
        <begin position="999"/>
        <end position="1067"/>
    </location>
</feature>
<accession>A0A3B0K1P0</accession>
<dbReference type="GO" id="GO:0005634">
    <property type="term" value="C:nucleus"/>
    <property type="evidence" value="ECO:0007669"/>
    <property type="project" value="UniProtKB-SubCell"/>
</dbReference>
<dbReference type="Gene3D" id="3.40.50.720">
    <property type="entry name" value="NAD(P)-binding Rossmann-like Domain"/>
    <property type="match status" value="1"/>
</dbReference>
<evidence type="ECO:0000256" key="11">
    <source>
        <dbReference type="SAM" id="Coils"/>
    </source>
</evidence>
<dbReference type="InterPro" id="IPR006168">
    <property type="entry name" value="G3P_DH_NAD-dep"/>
</dbReference>
<dbReference type="EMBL" id="OUUW01000013">
    <property type="protein sequence ID" value="SPP88154.1"/>
    <property type="molecule type" value="Genomic_DNA"/>
</dbReference>
<comment type="subcellular location">
    <subcellularLocation>
        <location evidence="8">Nucleus</location>
    </subcellularLocation>
</comment>
<dbReference type="OMA" id="MMRFIKT"/>
<dbReference type="InterPro" id="IPR006109">
    <property type="entry name" value="G3P_DH_NAD-dep_C"/>
</dbReference>
<feature type="region of interest" description="Disordered" evidence="12">
    <location>
        <begin position="671"/>
        <end position="981"/>
    </location>
</feature>
<keyword evidence="6 9" id="KW-0520">NAD</keyword>
<keyword evidence="8" id="KW-0539">Nucleus</keyword>
<keyword evidence="5 9" id="KW-0560">Oxidoreductase</keyword>
<dbReference type="NCBIfam" id="TIGR03376">
    <property type="entry name" value="glycerol3P_DH"/>
    <property type="match status" value="1"/>
</dbReference>
<dbReference type="InterPro" id="IPR017751">
    <property type="entry name" value="G3P_DH_NAD-dep_euk"/>
</dbReference>
<feature type="domain" description="BESS" evidence="13">
    <location>
        <begin position="117"/>
        <end position="156"/>
    </location>
</feature>
<feature type="compositionally biased region" description="Basic and acidic residues" evidence="12">
    <location>
        <begin position="1334"/>
        <end position="1350"/>
    </location>
</feature>
<evidence type="ECO:0000256" key="9">
    <source>
        <dbReference type="RuleBase" id="RU000437"/>
    </source>
</evidence>
<dbReference type="GO" id="GO:0141152">
    <property type="term" value="F:glycerol-3-phosphate dehydrogenase (NAD+) activity"/>
    <property type="evidence" value="ECO:0007669"/>
    <property type="project" value="UniProtKB-UniRule"/>
</dbReference>
<evidence type="ECO:0000256" key="4">
    <source>
        <dbReference type="ARBA" id="ARBA00011738"/>
    </source>
</evidence>
<evidence type="ECO:0000256" key="5">
    <source>
        <dbReference type="ARBA" id="ARBA00023002"/>
    </source>
</evidence>
<feature type="compositionally biased region" description="Polar residues" evidence="12">
    <location>
        <begin position="622"/>
        <end position="645"/>
    </location>
</feature>
<evidence type="ECO:0000256" key="2">
    <source>
        <dbReference type="ARBA" id="ARBA00005192"/>
    </source>
</evidence>
<dbReference type="GO" id="GO:0051287">
    <property type="term" value="F:NAD binding"/>
    <property type="evidence" value="ECO:0007669"/>
    <property type="project" value="UniProtKB-UniRule"/>
</dbReference>
<dbReference type="SUPFAM" id="SSF48179">
    <property type="entry name" value="6-phosphogluconate dehydrogenase C-terminal domain-like"/>
    <property type="match status" value="1"/>
</dbReference>
<dbReference type="PANTHER" id="PTHR11728:SF8">
    <property type="entry name" value="GLYCEROL-3-PHOSPHATE DEHYDROGENASE [NAD(+)]-RELATED"/>
    <property type="match status" value="1"/>
</dbReference>
<dbReference type="InterPro" id="IPR011128">
    <property type="entry name" value="G3P_DH_NAD-dep_N"/>
</dbReference>
<keyword evidence="11" id="KW-0175">Coiled coil</keyword>
<sequence>MWNNHEIHGNVYDINTIKNEEIIHSEDAEADVKTELTNQRNHQPRILRFAMAKKRQALPYMKPGPQNREELLQSITHNREELAAFFQKVSPDGGQNDYAAAAIPPSIGKPTAPVEQRNSYDLFFESACVSVKGLPPKLAAEAKSRISQIITEFEIRAISEQEAKVEAAQARALIRARKMVGKLKVCIIGSEGWGAAIAATVSNNVKQLEGFDSRAHIYVYDELVRSKYLSEVMNNCHENIKYLPGIRLPENLIAVNDLLEAAKNADIMIFATPQHFVKSYCNILAGKVKKNAIALSMVKGLAHVSDGEIDLYSNLISQQLDMPCYSLMSANSAMEMAQGKLCELTIGCNDENDARLLTEVLQTDNCRVITIDDVDGVELCGTLKDIIALGAGFVDGLNLGENARVAALHLGVKEMMRFTMTFYPTAKMSTFFESCAVANSVASTYVDKNVTFAKSFITSGKTIQEIESNLLNGRKLLGPLVAAELNAFLEEEDMQDEFPLFTAIHRICQNEVEPETILETLRTHPDLSSLSFSQFLTDESTTEDSLEKILETPPEPISALDKALAEAEKKKSFRELKENGSWHLVYDVSKAKKQTSIDPWQVNEAKELQISGWLESHDSNEPKNASGTQGSGENESIVGSTSGSDDCQGIGCTENADAEKLTDKTEKKLPVDKTWLRDQPPPMIIGRDDKATTETPFKDSNMPKVDAAGTKESVENHPRPFINKFQALNIKPKTGKQSKTDTEPASFKAKDESLKSEGFPKKLTKPTFSHTQQIRQQIEALTSKSKGNDKPESEKNVNASEAAGERPKTDVEKATKAETSSAQQEKPKSETISSTPEDKNQMQEDPVNMKVPKHKESSATGSEHQFVFDSLEDKHRFESILTSKSKKDRPSRIDGSESGNDYTQTWRYMSPPQPLKNLQVNAEDKQQEQEEHEEISETMEENKSVPKEQQQDSLTEENFEKWKQVEAEERTAKHSQTEENLYLSAEELIRRELEHHQKENYELAEQAEATRIPKENEGEGKQEMVPVDEEAPKDVDKRELLSEERKNDVQRPAISGQKKPHQSPDEANLRYFSFDKKNGKGHEWDWLHNKETPETKAKPVDERLSEYYVNENRDQQKLKKLNKQLQEVFKKHTEEADLGFEASGNSVESHESSETKPLALDPVTAQKRRDAQQPQTPVPGPNPTPAKAPPPMPKRQKIAEGSPQFQAAPRTIPPPSPQTLPLTPQEQQPHRKNLPIQSDALEQPPASHQADERFKAARGQKEIIDTPAANRMAHSQSDQQGTKKAEAPAFEVKKLMSHFLKRYKPETTKKVETPPNEVKNQRESAYELVNDPRTATKEHKPLPEEDHTPPIEKPSAQASPKEQKQLKAGEMTKKLRSMLRRDQEKKVGYKGKNPFLKEPDLQSHPPMDTSLEHDLARRRSTGQQLRRTVVVKPPFNPPLNPRVRIPRPPFDGRDRECHTLAMPAIWLNLKQTQTQTTLRTGNQVKQLSMAVHNPRQLQVPLGLLPRCPALNKLICAVQIGLLATFVARYRNRNK</sequence>
<evidence type="ECO:0000256" key="8">
    <source>
        <dbReference type="PROSITE-ProRule" id="PRU00371"/>
    </source>
</evidence>
<feature type="region of interest" description="Disordered" evidence="12">
    <location>
        <begin position="1140"/>
        <end position="1369"/>
    </location>
</feature>
<keyword evidence="15" id="KW-1185">Reference proteome</keyword>
<dbReference type="Proteomes" id="UP000268350">
    <property type="component" value="Unassembled WGS sequence"/>
</dbReference>
<dbReference type="InterPro" id="IPR013328">
    <property type="entry name" value="6PGD_dom2"/>
</dbReference>
<protein>
    <recommendedName>
        <fullName evidence="10">Glycerol-3-phosphate dehydrogenase [NAD(+)]</fullName>
        <ecNumber evidence="10">1.1.1.8</ecNumber>
    </recommendedName>
</protein>
<dbReference type="Pfam" id="PF01210">
    <property type="entry name" value="NAD_Gly3P_dh_N"/>
    <property type="match status" value="1"/>
</dbReference>
<feature type="compositionally biased region" description="Basic and acidic residues" evidence="12">
    <location>
        <begin position="1303"/>
        <end position="1312"/>
    </location>
</feature>
<feature type="compositionally biased region" description="Polar residues" evidence="12">
    <location>
        <begin position="817"/>
        <end position="835"/>
    </location>
</feature>
<feature type="compositionally biased region" description="Pro residues" evidence="12">
    <location>
        <begin position="1176"/>
        <end position="1193"/>
    </location>
</feature>
<feature type="compositionally biased region" description="Polar residues" evidence="12">
    <location>
        <begin position="766"/>
        <end position="785"/>
    </location>
</feature>
<dbReference type="Pfam" id="PF07479">
    <property type="entry name" value="NAD_Gly3P_dh_C"/>
    <property type="match status" value="1"/>
</dbReference>
<evidence type="ECO:0000313" key="15">
    <source>
        <dbReference type="Proteomes" id="UP000268350"/>
    </source>
</evidence>
<feature type="region of interest" description="Disordered" evidence="12">
    <location>
        <begin position="1081"/>
        <end position="1100"/>
    </location>
</feature>
<feature type="compositionally biased region" description="Basic and acidic residues" evidence="12">
    <location>
        <begin position="1030"/>
        <end position="1049"/>
    </location>
</feature>
<dbReference type="UniPathway" id="UPA00086"/>
<dbReference type="InterPro" id="IPR036291">
    <property type="entry name" value="NAD(P)-bd_dom_sf"/>
</dbReference>
<dbReference type="InterPro" id="IPR008927">
    <property type="entry name" value="6-PGluconate_DH-like_C_sf"/>
</dbReference>
<dbReference type="PROSITE" id="PS51031">
    <property type="entry name" value="BESS"/>
    <property type="match status" value="1"/>
</dbReference>
<evidence type="ECO:0000256" key="6">
    <source>
        <dbReference type="ARBA" id="ARBA00023027"/>
    </source>
</evidence>
<dbReference type="FunFam" id="1.10.1040.10:FF:000004">
    <property type="entry name" value="Glycerol-3-phosphate dehydrogenase [NAD(+)]"/>
    <property type="match status" value="1"/>
</dbReference>
<comment type="catalytic activity">
    <reaction evidence="7 10">
        <text>sn-glycerol 3-phosphate + NAD(+) = dihydroxyacetone phosphate + NADH + H(+)</text>
        <dbReference type="Rhea" id="RHEA:11092"/>
        <dbReference type="ChEBI" id="CHEBI:15378"/>
        <dbReference type="ChEBI" id="CHEBI:57540"/>
        <dbReference type="ChEBI" id="CHEBI:57597"/>
        <dbReference type="ChEBI" id="CHEBI:57642"/>
        <dbReference type="ChEBI" id="CHEBI:57945"/>
        <dbReference type="EC" id="1.1.1.8"/>
    </reaction>
</comment>